<dbReference type="Gene3D" id="3.30.420.10">
    <property type="entry name" value="Ribonuclease H-like superfamily/Ribonuclease H"/>
    <property type="match status" value="1"/>
</dbReference>
<dbReference type="Proteomes" id="UP000499080">
    <property type="component" value="Unassembled WGS sequence"/>
</dbReference>
<dbReference type="GO" id="GO:0003676">
    <property type="term" value="F:nucleic acid binding"/>
    <property type="evidence" value="ECO:0007669"/>
    <property type="project" value="InterPro"/>
</dbReference>
<evidence type="ECO:0000313" key="2">
    <source>
        <dbReference type="Proteomes" id="UP000499080"/>
    </source>
</evidence>
<dbReference type="PANTHER" id="PTHR47326">
    <property type="entry name" value="TRANSPOSABLE ELEMENT TC3 TRANSPOSASE-LIKE PROTEIN"/>
    <property type="match status" value="1"/>
</dbReference>
<reference evidence="1 2" key="1">
    <citation type="journal article" date="2019" name="Sci. Rep.">
        <title>Orb-weaving spider Araneus ventricosus genome elucidates the spidroin gene catalogue.</title>
        <authorList>
            <person name="Kono N."/>
            <person name="Nakamura H."/>
            <person name="Ohtoshi R."/>
            <person name="Moran D.A.P."/>
            <person name="Shinohara A."/>
            <person name="Yoshida Y."/>
            <person name="Fujiwara M."/>
            <person name="Mori M."/>
            <person name="Tomita M."/>
            <person name="Arakawa K."/>
        </authorList>
    </citation>
    <scope>NUCLEOTIDE SEQUENCE [LARGE SCALE GENOMIC DNA]</scope>
</reference>
<accession>A0A4Y2SAG3</accession>
<dbReference type="EMBL" id="BGPR01020298">
    <property type="protein sequence ID" value="GBN84289.1"/>
    <property type="molecule type" value="Genomic_DNA"/>
</dbReference>
<evidence type="ECO:0000313" key="1">
    <source>
        <dbReference type="EMBL" id="GBN84289.1"/>
    </source>
</evidence>
<organism evidence="1 2">
    <name type="scientific">Araneus ventricosus</name>
    <name type="common">Orbweaver spider</name>
    <name type="synonym">Epeira ventricosa</name>
    <dbReference type="NCBI Taxonomy" id="182803"/>
    <lineage>
        <taxon>Eukaryota</taxon>
        <taxon>Metazoa</taxon>
        <taxon>Ecdysozoa</taxon>
        <taxon>Arthropoda</taxon>
        <taxon>Chelicerata</taxon>
        <taxon>Arachnida</taxon>
        <taxon>Araneae</taxon>
        <taxon>Araneomorphae</taxon>
        <taxon>Entelegynae</taxon>
        <taxon>Araneoidea</taxon>
        <taxon>Araneidae</taxon>
        <taxon>Araneus</taxon>
    </lineage>
</organism>
<comment type="caution">
    <text evidence="1">The sequence shown here is derived from an EMBL/GenBank/DDBJ whole genome shotgun (WGS) entry which is preliminary data.</text>
</comment>
<dbReference type="InterPro" id="IPR036397">
    <property type="entry name" value="RNaseH_sf"/>
</dbReference>
<keyword evidence="2" id="KW-1185">Reference proteome</keyword>
<gene>
    <name evidence="1" type="ORF">AVEN_237043_1</name>
</gene>
<dbReference type="AlphaFoldDB" id="A0A4Y2SAG3"/>
<name>A0A4Y2SAG3_ARAVE</name>
<dbReference type="PANTHER" id="PTHR47326:SF1">
    <property type="entry name" value="HTH PSQ-TYPE DOMAIN-CONTAINING PROTEIN"/>
    <property type="match status" value="1"/>
</dbReference>
<protein>
    <submittedName>
        <fullName evidence="1">Uncharacterized protein</fullName>
    </submittedName>
</protein>
<dbReference type="OrthoDB" id="6436917at2759"/>
<proteinExistence type="predicted"/>
<sequence>MGNHVAMRSQQSIGRGGPVLWPPRSPDLTCLDYFLWWYVKSMVYETPVNSAKDIVAPASGEVRDTPGIFANVRSSMRQRCEACVCASRPGDIISNTYFDDDRCLFDVLFS</sequence>